<proteinExistence type="inferred from homology"/>
<dbReference type="Gene3D" id="3.40.50.720">
    <property type="entry name" value="NAD(P)-binding Rossmann-like Domain"/>
    <property type="match status" value="1"/>
</dbReference>
<evidence type="ECO:0000313" key="5">
    <source>
        <dbReference type="Proteomes" id="UP000325385"/>
    </source>
</evidence>
<sequence length="302" mass="31199">MRAPPDLSFHYRTYPSSLVVMTGRIAIVTGAGNGLGAAFAEALAAKGNAVVVNNRRHADRPFTPDEVVRRIADAGGTAMTDGNAVDAPGAAERIVASAIDRWGRLDALVLNAGISGPAVKVGAGDMQLEQVLAINLTANHRLVEAALPHLRRSSAGRIVFVSSTGGLHGVRGRSAYAASKGALNGYALSLAAELRRDAIGVNVLAPYAATKMTAQPDQEPDPLLAPEGAAEACAWLASAECDRSGEIWVAGAGHVRAARALESATMCFSPDALSALAAMPEPRGYQGGEAAFADFYQDITGE</sequence>
<dbReference type="PROSITE" id="PS00061">
    <property type="entry name" value="ADH_SHORT"/>
    <property type="match status" value="1"/>
</dbReference>
<dbReference type="Proteomes" id="UP000325385">
    <property type="component" value="Chromosome"/>
</dbReference>
<accession>A0A5P6NEA1</accession>
<dbReference type="SUPFAM" id="SSF51735">
    <property type="entry name" value="NAD(P)-binding Rossmann-fold domains"/>
    <property type="match status" value="1"/>
</dbReference>
<dbReference type="InterPro" id="IPR002347">
    <property type="entry name" value="SDR_fam"/>
</dbReference>
<protein>
    <submittedName>
        <fullName evidence="4">SDR family NAD(P)-dependent oxidoreductase</fullName>
    </submittedName>
</protein>
<organism evidence="4 5">
    <name type="scientific">Qipengyuania flava</name>
    <dbReference type="NCBI Taxonomy" id="192812"/>
    <lineage>
        <taxon>Bacteria</taxon>
        <taxon>Pseudomonadati</taxon>
        <taxon>Pseudomonadota</taxon>
        <taxon>Alphaproteobacteria</taxon>
        <taxon>Sphingomonadales</taxon>
        <taxon>Erythrobacteraceae</taxon>
        <taxon>Qipengyuania</taxon>
    </lineage>
</organism>
<dbReference type="InterPro" id="IPR051687">
    <property type="entry name" value="Peroxisomal_Beta-Oxidation"/>
</dbReference>
<dbReference type="EMBL" id="CP032228">
    <property type="protein sequence ID" value="QFI64276.1"/>
    <property type="molecule type" value="Genomic_DNA"/>
</dbReference>
<dbReference type="Pfam" id="PF00106">
    <property type="entry name" value="adh_short"/>
    <property type="match status" value="1"/>
</dbReference>
<dbReference type="AlphaFoldDB" id="A0A5P6NEA1"/>
<name>A0A5P6NEA1_9SPHN</name>
<dbReference type="GO" id="GO:0016491">
    <property type="term" value="F:oxidoreductase activity"/>
    <property type="evidence" value="ECO:0007669"/>
    <property type="project" value="UniProtKB-KW"/>
</dbReference>
<evidence type="ECO:0000313" key="4">
    <source>
        <dbReference type="EMBL" id="QFI64276.1"/>
    </source>
</evidence>
<keyword evidence="2" id="KW-0560">Oxidoreductase</keyword>
<gene>
    <name evidence="4" type="ORF">D0Y83_14155</name>
</gene>
<dbReference type="InterPro" id="IPR036291">
    <property type="entry name" value="NAD(P)-bd_dom_sf"/>
</dbReference>
<dbReference type="PRINTS" id="PR00081">
    <property type="entry name" value="GDHRDH"/>
</dbReference>
<reference evidence="5" key="1">
    <citation type="submission" date="2018-09" db="EMBL/GenBank/DDBJ databases">
        <title>Nocardia yunnanensis sp. nov., an actinomycete isolated from a soil sample.</title>
        <authorList>
            <person name="Zhang J."/>
        </authorList>
    </citation>
    <scope>NUCLEOTIDE SEQUENCE [LARGE SCALE GENOMIC DNA]</scope>
    <source>
        <strain evidence="5">21-3</strain>
    </source>
</reference>
<dbReference type="InterPro" id="IPR020904">
    <property type="entry name" value="Sc_DH/Rdtase_CS"/>
</dbReference>
<dbReference type="PRINTS" id="PR00080">
    <property type="entry name" value="SDRFAMILY"/>
</dbReference>
<evidence type="ECO:0000256" key="1">
    <source>
        <dbReference type="ARBA" id="ARBA00006484"/>
    </source>
</evidence>
<dbReference type="PANTHER" id="PTHR45024">
    <property type="entry name" value="DEHYDROGENASES, SHORT CHAIN"/>
    <property type="match status" value="1"/>
</dbReference>
<comment type="similarity">
    <text evidence="1 3">Belongs to the short-chain dehydrogenases/reductases (SDR) family.</text>
</comment>
<evidence type="ECO:0000256" key="3">
    <source>
        <dbReference type="RuleBase" id="RU000363"/>
    </source>
</evidence>
<dbReference type="PANTHER" id="PTHR45024:SF2">
    <property type="entry name" value="SCP2 DOMAIN-CONTAINING PROTEIN"/>
    <property type="match status" value="1"/>
</dbReference>
<evidence type="ECO:0000256" key="2">
    <source>
        <dbReference type="ARBA" id="ARBA00023002"/>
    </source>
</evidence>